<organism evidence="2 3">
    <name type="scientific">Anthostomella pinea</name>
    <dbReference type="NCBI Taxonomy" id="933095"/>
    <lineage>
        <taxon>Eukaryota</taxon>
        <taxon>Fungi</taxon>
        <taxon>Dikarya</taxon>
        <taxon>Ascomycota</taxon>
        <taxon>Pezizomycotina</taxon>
        <taxon>Sordariomycetes</taxon>
        <taxon>Xylariomycetidae</taxon>
        <taxon>Xylariales</taxon>
        <taxon>Xylariaceae</taxon>
        <taxon>Anthostomella</taxon>
    </lineage>
</organism>
<feature type="compositionally biased region" description="Acidic residues" evidence="1">
    <location>
        <begin position="174"/>
        <end position="184"/>
    </location>
</feature>
<evidence type="ECO:0000313" key="2">
    <source>
        <dbReference type="EMBL" id="CAJ2503834.1"/>
    </source>
</evidence>
<evidence type="ECO:0000256" key="1">
    <source>
        <dbReference type="SAM" id="MobiDB-lite"/>
    </source>
</evidence>
<dbReference type="AlphaFoldDB" id="A0AAI8VGB0"/>
<gene>
    <name evidence="2" type="ORF">KHLLAP_LOCUS4302</name>
</gene>
<feature type="region of interest" description="Disordered" evidence="1">
    <location>
        <begin position="162"/>
        <end position="190"/>
    </location>
</feature>
<protein>
    <submittedName>
        <fullName evidence="2">Uu.00g112280.m01.CDS01</fullName>
    </submittedName>
</protein>
<sequence length="190" mass="21578">MSNNTHHTPPTSPSPQYAFEHRKHAALKDRRTPLTPEQWFNVNQAIKKTVDAVLAKNYELDGLGPGEWELDVELGVSLVAEVRYRPLKKQCSLNDPKLKAKLRKMARDVTHGEFRHTYDGGKVWFFFRLVDPDIVAQFPVEEEHPIEDVQDGMAQVEEAQVKEAQDVKHRYSGQDEDAQTDSDTEAAGIA</sequence>
<dbReference type="EMBL" id="CAUWAG010000006">
    <property type="protein sequence ID" value="CAJ2503834.1"/>
    <property type="molecule type" value="Genomic_DNA"/>
</dbReference>
<keyword evidence="3" id="KW-1185">Reference proteome</keyword>
<dbReference type="Proteomes" id="UP001295740">
    <property type="component" value="Unassembled WGS sequence"/>
</dbReference>
<proteinExistence type="predicted"/>
<name>A0AAI8VGB0_9PEZI</name>
<comment type="caution">
    <text evidence="2">The sequence shown here is derived from an EMBL/GenBank/DDBJ whole genome shotgun (WGS) entry which is preliminary data.</text>
</comment>
<feature type="compositionally biased region" description="Basic and acidic residues" evidence="1">
    <location>
        <begin position="162"/>
        <end position="173"/>
    </location>
</feature>
<evidence type="ECO:0000313" key="3">
    <source>
        <dbReference type="Proteomes" id="UP001295740"/>
    </source>
</evidence>
<accession>A0AAI8VGB0</accession>
<reference evidence="2" key="1">
    <citation type="submission" date="2023-10" db="EMBL/GenBank/DDBJ databases">
        <authorList>
            <person name="Hackl T."/>
        </authorList>
    </citation>
    <scope>NUCLEOTIDE SEQUENCE</scope>
</reference>